<dbReference type="AlphaFoldDB" id="A0A0F7CGX5"/>
<dbReference type="GO" id="GO:0005829">
    <property type="term" value="C:cytosol"/>
    <property type="evidence" value="ECO:0007669"/>
    <property type="project" value="TreeGrafter"/>
</dbReference>
<dbReference type="Gene3D" id="1.10.1040.10">
    <property type="entry name" value="N-(1-d-carboxylethyl)-l-norvaline Dehydrogenase, domain 2"/>
    <property type="match status" value="1"/>
</dbReference>
<comment type="similarity">
    <text evidence="1 7">Belongs to the mannitol dehydrogenase family.</text>
</comment>
<dbReference type="Proteomes" id="UP000034189">
    <property type="component" value="Chromosome"/>
</dbReference>
<gene>
    <name evidence="7" type="primary">mtlD</name>
    <name evidence="10" type="ORF">VK70_04295</name>
</gene>
<dbReference type="GO" id="GO:0019592">
    <property type="term" value="P:mannitol catabolic process"/>
    <property type="evidence" value="ECO:0007669"/>
    <property type="project" value="TreeGrafter"/>
</dbReference>
<dbReference type="PANTHER" id="PTHR30524">
    <property type="entry name" value="MANNITOL-1-PHOSPHATE 5-DEHYDROGENASE"/>
    <property type="match status" value="1"/>
</dbReference>
<comment type="catalytic activity">
    <reaction evidence="6 7">
        <text>D-mannitol 1-phosphate + NAD(+) = beta-D-fructose 6-phosphate + NADH + H(+)</text>
        <dbReference type="Rhea" id="RHEA:19661"/>
        <dbReference type="ChEBI" id="CHEBI:15378"/>
        <dbReference type="ChEBI" id="CHEBI:57540"/>
        <dbReference type="ChEBI" id="CHEBI:57634"/>
        <dbReference type="ChEBI" id="CHEBI:57945"/>
        <dbReference type="ChEBI" id="CHEBI:61381"/>
        <dbReference type="EC" id="1.1.1.17"/>
    </reaction>
</comment>
<dbReference type="PANTHER" id="PTHR30524:SF0">
    <property type="entry name" value="ALTRONATE OXIDOREDUCTASE-RELATED"/>
    <property type="match status" value="1"/>
</dbReference>
<dbReference type="PRINTS" id="PR00084">
    <property type="entry name" value="MTLDHDRGNASE"/>
</dbReference>
<proteinExistence type="inferred from homology"/>
<dbReference type="OrthoDB" id="271711at2"/>
<name>A0A0F7CGX5_PAEDU</name>
<dbReference type="PATRIC" id="fig|1333534.5.peg.938"/>
<feature type="domain" description="Mannitol dehydrogenase N-terminal" evidence="8">
    <location>
        <begin position="1"/>
        <end position="195"/>
    </location>
</feature>
<dbReference type="InterPro" id="IPR036291">
    <property type="entry name" value="NAD(P)-bd_dom_sf"/>
</dbReference>
<feature type="domain" description="Mannitol dehydrogenase C-terminal" evidence="9">
    <location>
        <begin position="203"/>
        <end position="346"/>
    </location>
</feature>
<reference evidence="10 11" key="1">
    <citation type="submission" date="2015-03" db="EMBL/GenBank/DDBJ databases">
        <authorList>
            <person name="Abdul Halim M."/>
        </authorList>
    </citation>
    <scope>NUCLEOTIDE SEQUENCE [LARGE SCALE GENOMIC DNA]</scope>
    <source>
        <strain evidence="10 11">ATCC 35681</strain>
    </source>
</reference>
<evidence type="ECO:0000313" key="11">
    <source>
        <dbReference type="Proteomes" id="UP000034189"/>
    </source>
</evidence>
<dbReference type="InterPro" id="IPR013328">
    <property type="entry name" value="6PGD_dom2"/>
</dbReference>
<dbReference type="NCBIfam" id="NF002646">
    <property type="entry name" value="PRK02318.1-2"/>
    <property type="match status" value="1"/>
</dbReference>
<dbReference type="RefSeq" id="WP_025699457.1">
    <property type="nucleotide sequence ID" value="NZ_ASQQ01000676.1"/>
</dbReference>
<dbReference type="PROSITE" id="PS00974">
    <property type="entry name" value="MANNITOL_DHGENASE"/>
    <property type="match status" value="1"/>
</dbReference>
<dbReference type="InterPro" id="IPR008927">
    <property type="entry name" value="6-PGluconate_DH-like_C_sf"/>
</dbReference>
<dbReference type="SUPFAM" id="SSF48179">
    <property type="entry name" value="6-phosphogluconate dehydrogenase C-terminal domain-like"/>
    <property type="match status" value="1"/>
</dbReference>
<evidence type="ECO:0000256" key="7">
    <source>
        <dbReference type="HAMAP-Rule" id="MF_00196"/>
    </source>
</evidence>
<protein>
    <recommendedName>
        <fullName evidence="3 7">Mannitol-1-phosphate 5-dehydrogenase</fullName>
        <ecNumber evidence="2 7">1.1.1.17</ecNumber>
    </recommendedName>
</protein>
<dbReference type="InterPro" id="IPR013131">
    <property type="entry name" value="Mannitol_DH_N"/>
</dbReference>
<organism evidence="10 11">
    <name type="scientific">Paenibacillus durus ATCC 35681</name>
    <dbReference type="NCBI Taxonomy" id="1333534"/>
    <lineage>
        <taxon>Bacteria</taxon>
        <taxon>Bacillati</taxon>
        <taxon>Bacillota</taxon>
        <taxon>Bacilli</taxon>
        <taxon>Bacillales</taxon>
        <taxon>Paenibacillaceae</taxon>
        <taxon>Paenibacillus</taxon>
    </lineage>
</organism>
<sequence>MKAVHFGAGNIGRGFIGLLLSQSDYEVTFVDVNEAMVRELRERGEYTVTLASEGRETVTVNHVTALSSASQEEEVMLAIANAHLITTAVGVSVLKHIAGVIARGVALRVAESSEPLHIIACENAIGGSEQLKELVYARLDEETRSKADKMVAFPNAAVDRIVPIQQHRDILKVVVEPFHEWVVDSSQMIPGYKQIKGVHYVDNLEPYIERKLFTVNTGHCSAAYLGYLRGWETIQQAMEDEELTASVREVLEETGELLVQKHGFDRKEHGQYIDKILERFRNPALTDEVARVGRSPIRKLSPGDRLVSPAMQAYERGLSFSALARSMAGALLFDVMEDPEAAELQAFVDKAGARAAVAKYTNIPPGHKIHEAVLKHYDELNRVNELKLLNVLKQA</sequence>
<keyword evidence="5 7" id="KW-0520">NAD</keyword>
<dbReference type="Pfam" id="PF08125">
    <property type="entry name" value="Mannitol_dh_C"/>
    <property type="match status" value="1"/>
</dbReference>
<dbReference type="HOGENOM" id="CLU_036089_2_0_9"/>
<dbReference type="Gene3D" id="3.40.50.720">
    <property type="entry name" value="NAD(P)-binding Rossmann-like Domain"/>
    <property type="match status" value="1"/>
</dbReference>
<dbReference type="Pfam" id="PF01232">
    <property type="entry name" value="Mannitol_dh"/>
    <property type="match status" value="1"/>
</dbReference>
<reference evidence="10 11" key="2">
    <citation type="journal article" date="2016" name="Genome Announc.">
        <title>Genome Sequence of a Gram-Positive Diazotroph, Paenibacillus durus Type Strain ATCC 35681.</title>
        <authorList>
            <person name="Halim M.A."/>
            <person name="Rahman A.Y."/>
            <person name="Sim K.S."/>
            <person name="Yam H.C."/>
            <person name="Rahim A.A."/>
            <person name="Ghazali A.H."/>
            <person name="Najimudin N."/>
        </authorList>
    </citation>
    <scope>NUCLEOTIDE SEQUENCE [LARGE SCALE GENOMIC DNA]</scope>
    <source>
        <strain evidence="10 11">ATCC 35681</strain>
    </source>
</reference>
<dbReference type="SUPFAM" id="SSF51735">
    <property type="entry name" value="NAD(P)-binding Rossmann-fold domains"/>
    <property type="match status" value="1"/>
</dbReference>
<dbReference type="InterPro" id="IPR023028">
    <property type="entry name" value="Mannitol_1_phos_5_DH"/>
</dbReference>
<dbReference type="NCBIfam" id="NF002647">
    <property type="entry name" value="PRK02318.1-3"/>
    <property type="match status" value="1"/>
</dbReference>
<dbReference type="NCBIfam" id="NF002652">
    <property type="entry name" value="PRK02318.2-5"/>
    <property type="match status" value="1"/>
</dbReference>
<dbReference type="NCBIfam" id="NF002649">
    <property type="entry name" value="PRK02318.2-1"/>
    <property type="match status" value="1"/>
</dbReference>
<dbReference type="InterPro" id="IPR023027">
    <property type="entry name" value="Mannitol_DH_CS"/>
</dbReference>
<dbReference type="EC" id="1.1.1.17" evidence="2 7"/>
<dbReference type="InterPro" id="IPR013118">
    <property type="entry name" value="Mannitol_DH_C"/>
</dbReference>
<dbReference type="GO" id="GO:0008926">
    <property type="term" value="F:mannitol-1-phosphate 5-dehydrogenase activity"/>
    <property type="evidence" value="ECO:0007669"/>
    <property type="project" value="UniProtKB-UniRule"/>
</dbReference>
<evidence type="ECO:0000256" key="2">
    <source>
        <dbReference type="ARBA" id="ARBA00012939"/>
    </source>
</evidence>
<dbReference type="EMBL" id="CP011114">
    <property type="protein sequence ID" value="AKG33896.1"/>
    <property type="molecule type" value="Genomic_DNA"/>
</dbReference>
<accession>A0A0F7CGX5</accession>
<evidence type="ECO:0000259" key="9">
    <source>
        <dbReference type="Pfam" id="PF08125"/>
    </source>
</evidence>
<evidence type="ECO:0000259" key="8">
    <source>
        <dbReference type="Pfam" id="PF01232"/>
    </source>
</evidence>
<evidence type="ECO:0000256" key="3">
    <source>
        <dbReference type="ARBA" id="ARBA00016219"/>
    </source>
</evidence>
<evidence type="ECO:0000256" key="1">
    <source>
        <dbReference type="ARBA" id="ARBA00006541"/>
    </source>
</evidence>
<feature type="binding site" evidence="7">
    <location>
        <begin position="3"/>
        <end position="14"/>
    </location>
    <ligand>
        <name>NAD(+)</name>
        <dbReference type="ChEBI" id="CHEBI:57540"/>
    </ligand>
</feature>
<evidence type="ECO:0000256" key="4">
    <source>
        <dbReference type="ARBA" id="ARBA00023002"/>
    </source>
</evidence>
<evidence type="ECO:0000256" key="6">
    <source>
        <dbReference type="ARBA" id="ARBA00048615"/>
    </source>
</evidence>
<dbReference type="HAMAP" id="MF_00196">
    <property type="entry name" value="Mannitol_dehydrog"/>
    <property type="match status" value="1"/>
</dbReference>
<evidence type="ECO:0000313" key="10">
    <source>
        <dbReference type="EMBL" id="AKG33896.1"/>
    </source>
</evidence>
<keyword evidence="4 7" id="KW-0560">Oxidoreductase</keyword>
<dbReference type="InterPro" id="IPR000669">
    <property type="entry name" value="Mannitol_DH"/>
</dbReference>
<evidence type="ECO:0000256" key="5">
    <source>
        <dbReference type="ARBA" id="ARBA00023027"/>
    </source>
</evidence>